<evidence type="ECO:0000313" key="2">
    <source>
        <dbReference type="EMBL" id="GGE48121.1"/>
    </source>
</evidence>
<dbReference type="PANTHER" id="PTHR43155">
    <property type="entry name" value="CYCLIC DI-GMP PHOSPHODIESTERASE PA4108-RELATED"/>
    <property type="match status" value="1"/>
</dbReference>
<dbReference type="Gene3D" id="1.10.3210.10">
    <property type="entry name" value="Hypothetical protein af1432"/>
    <property type="match status" value="1"/>
</dbReference>
<dbReference type="Pfam" id="PF13487">
    <property type="entry name" value="HD_5"/>
    <property type="match status" value="1"/>
</dbReference>
<accession>A0A8J3DVP6</accession>
<keyword evidence="3" id="KW-1185">Reference proteome</keyword>
<dbReference type="SMART" id="SM00471">
    <property type="entry name" value="HDc"/>
    <property type="match status" value="1"/>
</dbReference>
<sequence length="357" mass="40420">MKVSTKELKKGCILITDIFSKTTHPIIPKQTVLSEIHLDVLKAFNIQEVDVDRLLADGTPFEVQAAKEESGEEDEKEMSALIMAYHKAVKGYKKQFSAIQNGQAFQYFEMRRIFDPLVARFIREPQLILNLHHYSRVDEYYFHHAVAVGLLAALLAKQLKFNNKETADIGLAGLLADIGMTKLPPQLLHSTQSLSDQDVKRLRQHPIYSYQLLKVEPRLKEGVLLGVLQHHEREDGSGYPLGIKGAQTHPYSKIIAVADTFQAMMTERPYRPKQLIFKVIEVIKADQFNKFDLRVVNSLLETAVHIAIGMKVVLSNGGIGEIVFIDPALPTRPILRMENNQPLSLKDHPPLYIEKVL</sequence>
<gene>
    <name evidence="2" type="ORF">GCM10011391_28640</name>
</gene>
<dbReference type="EMBL" id="BMIR01000014">
    <property type="protein sequence ID" value="GGE48121.1"/>
    <property type="molecule type" value="Genomic_DNA"/>
</dbReference>
<dbReference type="CDD" id="cd00077">
    <property type="entry name" value="HDc"/>
    <property type="match status" value="1"/>
</dbReference>
<dbReference type="RefSeq" id="WP_188695535.1">
    <property type="nucleotide sequence ID" value="NZ_BMIR01000014.1"/>
</dbReference>
<dbReference type="PROSITE" id="PS51832">
    <property type="entry name" value="HD_GYP"/>
    <property type="match status" value="1"/>
</dbReference>
<proteinExistence type="predicted"/>
<dbReference type="AlphaFoldDB" id="A0A8J3DVP6"/>
<dbReference type="PANTHER" id="PTHR43155:SF2">
    <property type="entry name" value="CYCLIC DI-GMP PHOSPHODIESTERASE PA4108"/>
    <property type="match status" value="1"/>
</dbReference>
<evidence type="ECO:0000259" key="1">
    <source>
        <dbReference type="PROSITE" id="PS51832"/>
    </source>
</evidence>
<protein>
    <submittedName>
        <fullName evidence="2">HD family phosphohydrolase</fullName>
    </submittedName>
</protein>
<feature type="domain" description="HD-GYP" evidence="1">
    <location>
        <begin position="119"/>
        <end position="315"/>
    </location>
</feature>
<dbReference type="InterPro" id="IPR037522">
    <property type="entry name" value="HD_GYP_dom"/>
</dbReference>
<comment type="caution">
    <text evidence="2">The sequence shown here is derived from an EMBL/GenBank/DDBJ whole genome shotgun (WGS) entry which is preliminary data.</text>
</comment>
<name>A0A8J3DVP6_9BACL</name>
<reference evidence="2" key="1">
    <citation type="journal article" date="2014" name="Int. J. Syst. Evol. Microbiol.">
        <title>Complete genome sequence of Corynebacterium casei LMG S-19264T (=DSM 44701T), isolated from a smear-ripened cheese.</title>
        <authorList>
            <consortium name="US DOE Joint Genome Institute (JGI-PGF)"/>
            <person name="Walter F."/>
            <person name="Albersmeier A."/>
            <person name="Kalinowski J."/>
            <person name="Ruckert C."/>
        </authorList>
    </citation>
    <scope>NUCLEOTIDE SEQUENCE</scope>
    <source>
        <strain evidence="2">CGMCC 1.15371</strain>
    </source>
</reference>
<reference evidence="2" key="2">
    <citation type="submission" date="2020-09" db="EMBL/GenBank/DDBJ databases">
        <authorList>
            <person name="Sun Q."/>
            <person name="Zhou Y."/>
        </authorList>
    </citation>
    <scope>NUCLEOTIDE SEQUENCE</scope>
    <source>
        <strain evidence="2">CGMCC 1.15371</strain>
    </source>
</reference>
<dbReference type="Proteomes" id="UP000628775">
    <property type="component" value="Unassembled WGS sequence"/>
</dbReference>
<organism evidence="2 3">
    <name type="scientific">Pullulanibacillus camelliae</name>
    <dbReference type="NCBI Taxonomy" id="1707096"/>
    <lineage>
        <taxon>Bacteria</taxon>
        <taxon>Bacillati</taxon>
        <taxon>Bacillota</taxon>
        <taxon>Bacilli</taxon>
        <taxon>Bacillales</taxon>
        <taxon>Sporolactobacillaceae</taxon>
        <taxon>Pullulanibacillus</taxon>
    </lineage>
</organism>
<dbReference type="InterPro" id="IPR003607">
    <property type="entry name" value="HD/PDEase_dom"/>
</dbReference>
<evidence type="ECO:0000313" key="3">
    <source>
        <dbReference type="Proteomes" id="UP000628775"/>
    </source>
</evidence>
<dbReference type="SUPFAM" id="SSF109604">
    <property type="entry name" value="HD-domain/PDEase-like"/>
    <property type="match status" value="1"/>
</dbReference>